<sequence>MLLSIYGIELDVPKEYFVSITKGSLYFKGDLEVSDHFKHVIRVFWDDLDEFRKIYPSPQDFFEEKVSAIKNDRDLVGITSDVFSWGGADANHPAHFHKISYSTKKRFTKELHHCIIGLVAFCEVCSRRYLLFNEYYENKNEFEETALKILGSFRCRCGKDED</sequence>
<gene>
    <name evidence="1" type="ORF">ENL91_04195</name>
</gene>
<accession>A0A7J3UZY5</accession>
<evidence type="ECO:0000313" key="1">
    <source>
        <dbReference type="EMBL" id="HHI49354.1"/>
    </source>
</evidence>
<comment type="caution">
    <text evidence="1">The sequence shown here is derived from an EMBL/GenBank/DDBJ whole genome shotgun (WGS) entry which is preliminary data.</text>
</comment>
<reference evidence="1" key="1">
    <citation type="journal article" date="2020" name="mSystems">
        <title>Genome- and Community-Level Interaction Insights into Carbon Utilization and Element Cycling Functions of Hydrothermarchaeota in Hydrothermal Sediment.</title>
        <authorList>
            <person name="Zhou Z."/>
            <person name="Liu Y."/>
            <person name="Xu W."/>
            <person name="Pan J."/>
            <person name="Luo Z.H."/>
            <person name="Li M."/>
        </authorList>
    </citation>
    <scope>NUCLEOTIDE SEQUENCE [LARGE SCALE GENOMIC DNA]</scope>
    <source>
        <strain evidence="1">SpSt-1038</strain>
    </source>
</reference>
<protein>
    <submittedName>
        <fullName evidence="1">Uncharacterized protein</fullName>
    </submittedName>
</protein>
<proteinExistence type="predicted"/>
<organism evidence="1">
    <name type="scientific">Candidatus Methanosuratincola petrocarbonis</name>
    <name type="common">ex Vanwonterghem et al. 2016</name>
    <dbReference type="NCBI Taxonomy" id="1867261"/>
    <lineage>
        <taxon>Archaea</taxon>
        <taxon>Thermoproteota</taxon>
        <taxon>Methanosuratincolia</taxon>
        <taxon>Candidatus Methanomethylicales</taxon>
        <taxon>Candidatus Methanomethylicaceae</taxon>
        <taxon>Candidatus Methanosuratincola (ex Vanwonterghem et al. 2016)</taxon>
    </lineage>
</organism>
<dbReference type="AlphaFoldDB" id="A0A7J3UZY5"/>
<name>A0A7J3UZY5_9CREN</name>
<dbReference type="EMBL" id="DRVT01000051">
    <property type="protein sequence ID" value="HHI49354.1"/>
    <property type="molecule type" value="Genomic_DNA"/>
</dbReference>